<reference evidence="2" key="1">
    <citation type="submission" date="2023-10" db="EMBL/GenBank/DDBJ databases">
        <authorList>
            <person name="Noh H."/>
        </authorList>
    </citation>
    <scope>NUCLEOTIDE SEQUENCE</scope>
    <source>
        <strain evidence="2">DUCC4014</strain>
    </source>
</reference>
<dbReference type="AlphaFoldDB" id="A0AAF0YEE9"/>
<dbReference type="Proteomes" id="UP000827549">
    <property type="component" value="Chromosome 6"/>
</dbReference>
<feature type="signal peptide" evidence="1">
    <location>
        <begin position="1"/>
        <end position="18"/>
    </location>
</feature>
<dbReference type="RefSeq" id="XP_062630418.1">
    <property type="nucleotide sequence ID" value="XM_062774434.1"/>
</dbReference>
<proteinExistence type="predicted"/>
<keyword evidence="1" id="KW-0732">Signal</keyword>
<gene>
    <name evidence="2" type="ORF">LOC62_06G007913</name>
</gene>
<dbReference type="GeneID" id="87811083"/>
<feature type="chain" id="PRO_5041931624" evidence="1">
    <location>
        <begin position="19"/>
        <end position="129"/>
    </location>
</feature>
<evidence type="ECO:0000256" key="1">
    <source>
        <dbReference type="SAM" id="SignalP"/>
    </source>
</evidence>
<keyword evidence="3" id="KW-1185">Reference proteome</keyword>
<name>A0AAF0YEE9_9TREE</name>
<dbReference type="EMBL" id="CP086719">
    <property type="protein sequence ID" value="WOO84392.1"/>
    <property type="molecule type" value="Genomic_DNA"/>
</dbReference>
<sequence>MLFTQTFAILAAVTPALGLQMWDRCDNNIGVCDTVAHCNYYHGNASPGLCPGLPNNVQCCYAKSCFDPRACPVKPITGRCPGGSNNLYCPGYMAFCMSPKECATAGPGATVLNGFCPGGQDNKLCRWKA</sequence>
<organism evidence="2 3">
    <name type="scientific">Vanrija pseudolonga</name>
    <dbReference type="NCBI Taxonomy" id="143232"/>
    <lineage>
        <taxon>Eukaryota</taxon>
        <taxon>Fungi</taxon>
        <taxon>Dikarya</taxon>
        <taxon>Basidiomycota</taxon>
        <taxon>Agaricomycotina</taxon>
        <taxon>Tremellomycetes</taxon>
        <taxon>Trichosporonales</taxon>
        <taxon>Trichosporonaceae</taxon>
        <taxon>Vanrija</taxon>
    </lineage>
</organism>
<protein>
    <submittedName>
        <fullName evidence="2">Uncharacterized protein</fullName>
    </submittedName>
</protein>
<evidence type="ECO:0000313" key="2">
    <source>
        <dbReference type="EMBL" id="WOO84392.1"/>
    </source>
</evidence>
<evidence type="ECO:0000313" key="3">
    <source>
        <dbReference type="Proteomes" id="UP000827549"/>
    </source>
</evidence>
<accession>A0AAF0YEE9</accession>